<dbReference type="AlphaFoldDB" id="A0A378FA52"/>
<dbReference type="Proteomes" id="UP000255167">
    <property type="component" value="Unassembled WGS sequence"/>
</dbReference>
<dbReference type="EMBL" id="UGNC01000004">
    <property type="protein sequence ID" value="STW40580.1"/>
    <property type="molecule type" value="Genomic_DNA"/>
</dbReference>
<protein>
    <submittedName>
        <fullName evidence="2">Uncharacterized protein</fullName>
    </submittedName>
</protein>
<feature type="compositionally biased region" description="Basic and acidic residues" evidence="1">
    <location>
        <begin position="41"/>
        <end position="52"/>
    </location>
</feature>
<evidence type="ECO:0000313" key="3">
    <source>
        <dbReference type="Proteomes" id="UP000255167"/>
    </source>
</evidence>
<accession>A0A378FA52</accession>
<organism evidence="2 3">
    <name type="scientific">Klebsiella pneumoniae</name>
    <dbReference type="NCBI Taxonomy" id="573"/>
    <lineage>
        <taxon>Bacteria</taxon>
        <taxon>Pseudomonadati</taxon>
        <taxon>Pseudomonadota</taxon>
        <taxon>Gammaproteobacteria</taxon>
        <taxon>Enterobacterales</taxon>
        <taxon>Enterobacteriaceae</taxon>
        <taxon>Klebsiella/Raoultella group</taxon>
        <taxon>Klebsiella</taxon>
        <taxon>Klebsiella pneumoniae complex</taxon>
    </lineage>
</organism>
<evidence type="ECO:0000256" key="1">
    <source>
        <dbReference type="SAM" id="MobiDB-lite"/>
    </source>
</evidence>
<reference evidence="2 3" key="1">
    <citation type="submission" date="2018-06" db="EMBL/GenBank/DDBJ databases">
        <authorList>
            <consortium name="Pathogen Informatics"/>
            <person name="Doyle S."/>
        </authorList>
    </citation>
    <scope>NUCLEOTIDE SEQUENCE [LARGE SCALE GENOMIC DNA]</scope>
    <source>
        <strain evidence="2 3">NCTC9617</strain>
    </source>
</reference>
<proteinExistence type="predicted"/>
<sequence>MNCSIETRALKVKTSAMPNRMTPEVPLGPAGDAVQQQGRQQGEDKGVGRDKPLAGNTGQANTEHNRQRGAKRRSRGDARVNGLASGL</sequence>
<evidence type="ECO:0000313" key="2">
    <source>
        <dbReference type="EMBL" id="STW40580.1"/>
    </source>
</evidence>
<feature type="region of interest" description="Disordered" evidence="1">
    <location>
        <begin position="1"/>
        <end position="87"/>
    </location>
</feature>
<name>A0A378FA52_KLEPN</name>
<gene>
    <name evidence="2" type="ORF">NCTC9617_02124</name>
</gene>